<sequence length="184" mass="20196">MTERIARRGRLLRRLPMVVWLTLVWVMLWGTFDLGTLFFGLVVAVLVTALFPNPAIRTGIVVRPLGLLRLVGYLAYDLVVSTVRVSWQAVTRGPGTPAGIVAVTLRTDSDHITAILANGISLAPGKFVLQIDRSNRIVYTYVLGMSPEDAEAMREDVLALERRVVRAVGSDTELALVDGREGRA</sequence>
<protein>
    <submittedName>
        <fullName evidence="8">Multicomponent Na+:H+ antiporter subunit E</fullName>
    </submittedName>
</protein>
<evidence type="ECO:0000256" key="4">
    <source>
        <dbReference type="ARBA" id="ARBA00022692"/>
    </source>
</evidence>
<dbReference type="Proteomes" id="UP000587002">
    <property type="component" value="Unassembled WGS sequence"/>
</dbReference>
<name>A0A853AKI8_9PSEU</name>
<feature type="transmembrane region" description="Helical" evidence="7">
    <location>
        <begin position="38"/>
        <end position="56"/>
    </location>
</feature>
<dbReference type="PANTHER" id="PTHR34584">
    <property type="entry name" value="NA(+)/H(+) ANTIPORTER SUBUNIT E1"/>
    <property type="match status" value="1"/>
</dbReference>
<keyword evidence="4 7" id="KW-0812">Transmembrane</keyword>
<organism evidence="8 9">
    <name type="scientific">Saccharopolyspora hordei</name>
    <dbReference type="NCBI Taxonomy" id="1838"/>
    <lineage>
        <taxon>Bacteria</taxon>
        <taxon>Bacillati</taxon>
        <taxon>Actinomycetota</taxon>
        <taxon>Actinomycetes</taxon>
        <taxon>Pseudonocardiales</taxon>
        <taxon>Pseudonocardiaceae</taxon>
        <taxon>Saccharopolyspora</taxon>
    </lineage>
</organism>
<keyword evidence="3" id="KW-1003">Cell membrane</keyword>
<dbReference type="GO" id="GO:0005886">
    <property type="term" value="C:plasma membrane"/>
    <property type="evidence" value="ECO:0007669"/>
    <property type="project" value="UniProtKB-SubCell"/>
</dbReference>
<comment type="caution">
    <text evidence="8">The sequence shown here is derived from an EMBL/GenBank/DDBJ whole genome shotgun (WGS) entry which is preliminary data.</text>
</comment>
<feature type="transmembrane region" description="Helical" evidence="7">
    <location>
        <begin position="12"/>
        <end position="32"/>
    </location>
</feature>
<evidence type="ECO:0000256" key="5">
    <source>
        <dbReference type="ARBA" id="ARBA00022989"/>
    </source>
</evidence>
<reference evidence="8 9" key="1">
    <citation type="submission" date="2020-07" db="EMBL/GenBank/DDBJ databases">
        <title>Sequencing the genomes of 1000 actinobacteria strains.</title>
        <authorList>
            <person name="Klenk H.-P."/>
        </authorList>
    </citation>
    <scope>NUCLEOTIDE SEQUENCE [LARGE SCALE GENOMIC DNA]</scope>
    <source>
        <strain evidence="8 9">DSM 44065</strain>
    </source>
</reference>
<dbReference type="EMBL" id="JACCFJ010000001">
    <property type="protein sequence ID" value="NYI82763.1"/>
    <property type="molecule type" value="Genomic_DNA"/>
</dbReference>
<dbReference type="RefSeq" id="WP_179718781.1">
    <property type="nucleotide sequence ID" value="NZ_BAABFH010000001.1"/>
</dbReference>
<accession>A0A853AKI8</accession>
<evidence type="ECO:0000256" key="1">
    <source>
        <dbReference type="ARBA" id="ARBA00004651"/>
    </source>
</evidence>
<evidence type="ECO:0000256" key="2">
    <source>
        <dbReference type="ARBA" id="ARBA00006228"/>
    </source>
</evidence>
<evidence type="ECO:0000313" key="8">
    <source>
        <dbReference type="EMBL" id="NYI82763.1"/>
    </source>
</evidence>
<comment type="similarity">
    <text evidence="2">Belongs to the CPA3 antiporters (TC 2.A.63) subunit E family.</text>
</comment>
<dbReference type="Pfam" id="PF01899">
    <property type="entry name" value="MNHE"/>
    <property type="match status" value="1"/>
</dbReference>
<keyword evidence="5 7" id="KW-1133">Transmembrane helix</keyword>
<gene>
    <name evidence="8" type="ORF">HNR68_001393</name>
</gene>
<proteinExistence type="inferred from homology"/>
<evidence type="ECO:0000256" key="6">
    <source>
        <dbReference type="ARBA" id="ARBA00023136"/>
    </source>
</evidence>
<evidence type="ECO:0000256" key="3">
    <source>
        <dbReference type="ARBA" id="ARBA00022475"/>
    </source>
</evidence>
<evidence type="ECO:0000313" key="9">
    <source>
        <dbReference type="Proteomes" id="UP000587002"/>
    </source>
</evidence>
<evidence type="ECO:0000256" key="7">
    <source>
        <dbReference type="SAM" id="Phobius"/>
    </source>
</evidence>
<dbReference type="GO" id="GO:0008324">
    <property type="term" value="F:monoatomic cation transmembrane transporter activity"/>
    <property type="evidence" value="ECO:0007669"/>
    <property type="project" value="InterPro"/>
</dbReference>
<comment type="subcellular location">
    <subcellularLocation>
        <location evidence="1">Cell membrane</location>
        <topology evidence="1">Multi-pass membrane protein</topology>
    </subcellularLocation>
</comment>
<keyword evidence="9" id="KW-1185">Reference proteome</keyword>
<dbReference type="PANTHER" id="PTHR34584:SF1">
    <property type="entry name" value="NA(+)_H(+) ANTIPORTER SUBUNIT E1"/>
    <property type="match status" value="1"/>
</dbReference>
<dbReference type="InterPro" id="IPR002758">
    <property type="entry name" value="Cation_antiport_E"/>
</dbReference>
<dbReference type="NCBIfam" id="NF006521">
    <property type="entry name" value="PRK08965.1-5"/>
    <property type="match status" value="1"/>
</dbReference>
<dbReference type="AlphaFoldDB" id="A0A853AKI8"/>
<keyword evidence="6 7" id="KW-0472">Membrane</keyword>